<dbReference type="InterPro" id="IPR044440">
    <property type="entry name" value="GABAb_receptor_plant_PBP1"/>
</dbReference>
<dbReference type="PIRSF" id="PIRSF037090">
    <property type="entry name" value="Iontro_Glu-like_rcpt_pln"/>
    <property type="match status" value="1"/>
</dbReference>
<dbReference type="InterPro" id="IPR001320">
    <property type="entry name" value="Iontro_rcpt_C"/>
</dbReference>
<keyword evidence="12 13" id="KW-0407">Ion channel</keyword>
<dbReference type="OrthoDB" id="5984008at2759"/>
<accession>A0A6P6URS2</accession>
<evidence type="ECO:0000259" key="17">
    <source>
        <dbReference type="SMART" id="SM00079"/>
    </source>
</evidence>
<evidence type="ECO:0000256" key="7">
    <source>
        <dbReference type="ARBA" id="ARBA00023065"/>
    </source>
</evidence>
<dbReference type="GO" id="GO:0015276">
    <property type="term" value="F:ligand-gated monoatomic ion channel activity"/>
    <property type="evidence" value="ECO:0007669"/>
    <property type="project" value="InterPro"/>
</dbReference>
<dbReference type="Proteomes" id="UP001652660">
    <property type="component" value="Chromosome 10c"/>
</dbReference>
<sequence>MNLPVILSLLGIFPLMAKSEVSAQGRNVQYCSINHHHEIGSIGVVVDQSSRVGKEQKIGVEMAVHDFNRESHCSKVDLHIQDSQGNSARAASAVTEVVNKKQARVIIGSLTLQEATLLWELDKVPKHIPIISTAQMSTSLPLLPSDRSLPFIGMSTDINIQMQCIAAIVGHFRWRKVIAIYEHSNSFSADTGLVTHLSDSLRAIESVVEHHMAFHPVGSEPNPKEFIEEQLRKLKGKSVKVFTVLQSSLEFAMVLFEKAKELGMLDRGYVWIVSDDVASLLDSVKSSFILEYMQGIIGLKTTYSETSHSFQAFERRFRRKYRSEYPEEEKFSSPSIYALRAYDSTLAVAMALQNVKGKVNSSGLVDSILSCNFDGLAGKISFKNGALLQNPVYQVVNVIGKSYRPVALWSPEFGFSKAPIEHDGMVTNSGNGLREDLGQIYWPGAELKVPKGWTLGESGKPLRIGVPANGAFHYFVNVTFEQSRNETAITGFSIQVFEAAVSHLPYHLPHVLVPHYGSYDQLVSEVHNKNLDAAVGDIGIVVDRYKIADFTQPYLETGVVMVVTVKPDVTKTRLMVLKAFALKMWILLAALSVFTGAVIWLNEHANNNPEFRGPFPQNIGAMLWFSVTILSFAQRESIRSNLSRLVLATWLFVTVVVTTCFTAAVTSWMTVPKIEPSIVDIDYLLGTDAPVGCNNNSYIGRFLTNVLHFKPENVRRIGSISDYPEAFQRGTIKAAFLAAPHAKVFLAKYCKGYTEAGSKFKLGSFGFVFQKGSPLADDISGAILKITLTGTIDQMEKRMLSSLNCSSSAGEDNQGPSKIGTEPFFFLFLVSGSLLVVAFVNAVARLLERHCSIFDCIQASLINRRAGRWALLLLTRCFTKFGTRNLRVPIMHRHSRI</sequence>
<evidence type="ECO:0000256" key="8">
    <source>
        <dbReference type="ARBA" id="ARBA00023136"/>
    </source>
</evidence>
<keyword evidence="18" id="KW-1185">Reference proteome</keyword>
<reference evidence="18" key="1">
    <citation type="journal article" date="2025" name="Foods">
        <title>Unveiling the Microbial Signatures of Arabica Coffee Cherries: Insights into Ripeness Specific Diversity, Functional Traits, and Implications for Quality and Safety.</title>
        <authorList>
            <consortium name="RefSeq"/>
            <person name="Tenea G.N."/>
            <person name="Cifuentes V."/>
            <person name="Reyes P."/>
            <person name="Cevallos-Vallejos M."/>
        </authorList>
    </citation>
    <scope>NUCLEOTIDE SEQUENCE [LARGE SCALE GENOMIC DNA]</scope>
</reference>
<keyword evidence="4 15" id="KW-0812">Transmembrane</keyword>
<keyword evidence="5 16" id="KW-0732">Signal</keyword>
<dbReference type="SUPFAM" id="SSF53822">
    <property type="entry name" value="Periplasmic binding protein-like I"/>
    <property type="match status" value="1"/>
</dbReference>
<reference evidence="19" key="2">
    <citation type="submission" date="2025-08" db="UniProtKB">
        <authorList>
            <consortium name="RefSeq"/>
        </authorList>
    </citation>
    <scope>IDENTIFICATION</scope>
    <source>
        <tissue evidence="19">Leaves</tissue>
    </source>
</reference>
<feature type="disulfide bond" evidence="14">
    <location>
        <begin position="750"/>
        <end position="805"/>
    </location>
</feature>
<dbReference type="InterPro" id="IPR001828">
    <property type="entry name" value="ANF_lig-bd_rcpt"/>
</dbReference>
<evidence type="ECO:0000256" key="15">
    <source>
        <dbReference type="SAM" id="Phobius"/>
    </source>
</evidence>
<keyword evidence="11 13" id="KW-1071">Ligand-gated ion channel</keyword>
<evidence type="ECO:0000313" key="18">
    <source>
        <dbReference type="Proteomes" id="UP001652660"/>
    </source>
</evidence>
<dbReference type="Gene3D" id="3.40.50.2300">
    <property type="match status" value="3"/>
</dbReference>
<evidence type="ECO:0000256" key="10">
    <source>
        <dbReference type="ARBA" id="ARBA00023180"/>
    </source>
</evidence>
<evidence type="ECO:0000256" key="12">
    <source>
        <dbReference type="ARBA" id="ARBA00023303"/>
    </source>
</evidence>
<dbReference type="Pfam" id="PF00060">
    <property type="entry name" value="Lig_chan"/>
    <property type="match status" value="1"/>
</dbReference>
<evidence type="ECO:0000256" key="1">
    <source>
        <dbReference type="ARBA" id="ARBA00004141"/>
    </source>
</evidence>
<evidence type="ECO:0000256" key="2">
    <source>
        <dbReference type="ARBA" id="ARBA00008685"/>
    </source>
</evidence>
<dbReference type="InterPro" id="IPR017103">
    <property type="entry name" value="Iontropic_Glu_rcpt_pln"/>
</dbReference>
<dbReference type="PANTHER" id="PTHR18966">
    <property type="entry name" value="IONOTROPIC GLUTAMATE RECEPTOR"/>
    <property type="match status" value="1"/>
</dbReference>
<dbReference type="GeneID" id="113713672"/>
<organism evidence="18 19">
    <name type="scientific">Coffea arabica</name>
    <name type="common">Arabian coffee</name>
    <dbReference type="NCBI Taxonomy" id="13443"/>
    <lineage>
        <taxon>Eukaryota</taxon>
        <taxon>Viridiplantae</taxon>
        <taxon>Streptophyta</taxon>
        <taxon>Embryophyta</taxon>
        <taxon>Tracheophyta</taxon>
        <taxon>Spermatophyta</taxon>
        <taxon>Magnoliopsida</taxon>
        <taxon>eudicotyledons</taxon>
        <taxon>Gunneridae</taxon>
        <taxon>Pentapetalae</taxon>
        <taxon>asterids</taxon>
        <taxon>lamiids</taxon>
        <taxon>Gentianales</taxon>
        <taxon>Rubiaceae</taxon>
        <taxon>Ixoroideae</taxon>
        <taxon>Gardenieae complex</taxon>
        <taxon>Bertiereae - Coffeeae clade</taxon>
        <taxon>Coffeeae</taxon>
        <taxon>Coffea</taxon>
    </lineage>
</organism>
<evidence type="ECO:0000256" key="3">
    <source>
        <dbReference type="ARBA" id="ARBA00022448"/>
    </source>
</evidence>
<comment type="function">
    <text evidence="13">Glutamate-gated receptor that probably acts as non-selective cation channel.</text>
</comment>
<dbReference type="SMART" id="SM00079">
    <property type="entry name" value="PBPe"/>
    <property type="match status" value="1"/>
</dbReference>
<dbReference type="RefSeq" id="XP_027093254.1">
    <property type="nucleotide sequence ID" value="XM_027237453.1"/>
</dbReference>
<gene>
    <name evidence="19" type="primary">LOC113713672</name>
</gene>
<feature type="transmembrane region" description="Helical" evidence="15">
    <location>
        <begin position="824"/>
        <end position="844"/>
    </location>
</feature>
<protein>
    <recommendedName>
        <fullName evidence="13">Glutamate receptor</fullName>
    </recommendedName>
</protein>
<dbReference type="CDD" id="cd13686">
    <property type="entry name" value="GluR_Plant"/>
    <property type="match status" value="1"/>
</dbReference>
<keyword evidence="8 13" id="KW-0472">Membrane</keyword>
<dbReference type="FunFam" id="1.10.287.70:FF:000172">
    <property type="entry name" value="Glutamate receptor"/>
    <property type="match status" value="1"/>
</dbReference>
<evidence type="ECO:0000256" key="11">
    <source>
        <dbReference type="ARBA" id="ARBA00023286"/>
    </source>
</evidence>
<comment type="subcellular location">
    <subcellularLocation>
        <location evidence="1">Membrane</location>
        <topology evidence="1">Multi-pass membrane protein</topology>
    </subcellularLocation>
</comment>
<dbReference type="Gene3D" id="3.40.190.10">
    <property type="entry name" value="Periplasmic binding protein-like II"/>
    <property type="match status" value="3"/>
</dbReference>
<evidence type="ECO:0000256" key="4">
    <source>
        <dbReference type="ARBA" id="ARBA00022692"/>
    </source>
</evidence>
<dbReference type="CDD" id="cd19990">
    <property type="entry name" value="PBP1_GABAb_receptor_plant"/>
    <property type="match status" value="1"/>
</dbReference>
<evidence type="ECO:0000256" key="9">
    <source>
        <dbReference type="ARBA" id="ARBA00023170"/>
    </source>
</evidence>
<dbReference type="AlphaFoldDB" id="A0A6P6URS2"/>
<evidence type="ECO:0000256" key="13">
    <source>
        <dbReference type="PIRNR" id="PIRNR037090"/>
    </source>
</evidence>
<evidence type="ECO:0000256" key="16">
    <source>
        <dbReference type="SAM" id="SignalP"/>
    </source>
</evidence>
<dbReference type="GO" id="GO:0016020">
    <property type="term" value="C:membrane"/>
    <property type="evidence" value="ECO:0007669"/>
    <property type="project" value="UniProtKB-SubCell"/>
</dbReference>
<dbReference type="FunFam" id="3.40.50.2300:FF:000188">
    <property type="entry name" value="Glutamate receptor"/>
    <property type="match status" value="1"/>
</dbReference>
<keyword evidence="9 13" id="KW-0675">Receptor</keyword>
<name>A0A6P6URS2_COFAR</name>
<comment type="similarity">
    <text evidence="2 13">Belongs to the glutamate-gated ion channel (TC 1.A.10.1) family.</text>
</comment>
<keyword evidence="7 13" id="KW-0406">Ion transport</keyword>
<dbReference type="InterPro" id="IPR015683">
    <property type="entry name" value="Ionotropic_Glu_rcpt"/>
</dbReference>
<feature type="transmembrane region" description="Helical" evidence="15">
    <location>
        <begin position="645"/>
        <end position="669"/>
    </location>
</feature>
<dbReference type="InterPro" id="IPR028082">
    <property type="entry name" value="Peripla_BP_I"/>
</dbReference>
<keyword evidence="10" id="KW-0325">Glycoprotein</keyword>
<dbReference type="Pfam" id="PF01094">
    <property type="entry name" value="ANF_receptor"/>
    <property type="match status" value="1"/>
</dbReference>
<feature type="domain" description="Ionotropic glutamate receptor C-terminal" evidence="17">
    <location>
        <begin position="463"/>
        <end position="802"/>
    </location>
</feature>
<dbReference type="SUPFAM" id="SSF53850">
    <property type="entry name" value="Periplasmic binding protein-like II"/>
    <property type="match status" value="1"/>
</dbReference>
<evidence type="ECO:0000313" key="19">
    <source>
        <dbReference type="RefSeq" id="XP_027093254.1"/>
    </source>
</evidence>
<feature type="transmembrane region" description="Helical" evidence="15">
    <location>
        <begin position="580"/>
        <end position="602"/>
    </location>
</feature>
<evidence type="ECO:0000256" key="5">
    <source>
        <dbReference type="ARBA" id="ARBA00022729"/>
    </source>
</evidence>
<evidence type="ECO:0000256" key="14">
    <source>
        <dbReference type="PIRSR" id="PIRSR037090-50"/>
    </source>
</evidence>
<keyword evidence="14" id="KW-1015">Disulfide bond</keyword>
<proteinExistence type="inferred from homology"/>
<dbReference type="FunFam" id="3.40.190.10:FF:000054">
    <property type="entry name" value="Glutamate receptor"/>
    <property type="match status" value="1"/>
</dbReference>
<keyword evidence="3 13" id="KW-0813">Transport</keyword>
<feature type="signal peptide" evidence="16">
    <location>
        <begin position="1"/>
        <end position="19"/>
    </location>
</feature>
<feature type="chain" id="PRO_5028219187" description="Glutamate receptor" evidence="16">
    <location>
        <begin position="20"/>
        <end position="897"/>
    </location>
</feature>
<keyword evidence="6 15" id="KW-1133">Transmembrane helix</keyword>
<evidence type="ECO:0000256" key="6">
    <source>
        <dbReference type="ARBA" id="ARBA00022989"/>
    </source>
</evidence>